<dbReference type="PROSITE" id="PS00018">
    <property type="entry name" value="EF_HAND_1"/>
    <property type="match status" value="1"/>
</dbReference>
<keyword evidence="5" id="KW-1185">Reference proteome</keyword>
<sequence length="136" mass="15828">MLALYALLLCLPAVILGQDLQALADQNFDQIDIDKDGFVLLYEFEQFFLRMDTNHDSRVSRHEYTVQVTNIYGHDPQLNHVMHALYDELDINSDHHVDVVDIDIIFDIADKDNDDRVNREEFAEYFIRAIQIATGK</sequence>
<reference evidence="4" key="1">
    <citation type="journal article" date="2023" name="PLoS Negl. Trop. Dis.">
        <title>A genome sequence for Biomphalaria pfeifferi, the major vector snail for the human-infecting parasite Schistosoma mansoni.</title>
        <authorList>
            <person name="Bu L."/>
            <person name="Lu L."/>
            <person name="Laidemitt M.R."/>
            <person name="Zhang S.M."/>
            <person name="Mutuku M."/>
            <person name="Mkoji G."/>
            <person name="Steinauer M."/>
            <person name="Loker E.S."/>
        </authorList>
    </citation>
    <scope>NUCLEOTIDE SEQUENCE</scope>
    <source>
        <strain evidence="4">KasaAsao</strain>
    </source>
</reference>
<gene>
    <name evidence="4" type="ORF">Bpfe_029216</name>
</gene>
<dbReference type="PROSITE" id="PS50222">
    <property type="entry name" value="EF_HAND_2"/>
    <property type="match status" value="2"/>
</dbReference>
<comment type="caution">
    <text evidence="4">The sequence shown here is derived from an EMBL/GenBank/DDBJ whole genome shotgun (WGS) entry which is preliminary data.</text>
</comment>
<feature type="domain" description="EF-hand" evidence="3">
    <location>
        <begin position="97"/>
        <end position="132"/>
    </location>
</feature>
<protein>
    <submittedName>
        <fullName evidence="4">Calmodulin-like protein 5 isoform X2</fullName>
    </submittedName>
</protein>
<dbReference type="InterPro" id="IPR011992">
    <property type="entry name" value="EF-hand-dom_pair"/>
</dbReference>
<dbReference type="EMBL" id="JASAOG010000277">
    <property type="protein sequence ID" value="KAK0041415.1"/>
    <property type="molecule type" value="Genomic_DNA"/>
</dbReference>
<evidence type="ECO:0000259" key="3">
    <source>
        <dbReference type="PROSITE" id="PS50222"/>
    </source>
</evidence>
<feature type="domain" description="EF-hand" evidence="3">
    <location>
        <begin position="19"/>
        <end position="54"/>
    </location>
</feature>
<evidence type="ECO:0000313" key="4">
    <source>
        <dbReference type="EMBL" id="KAK0041415.1"/>
    </source>
</evidence>
<evidence type="ECO:0000256" key="2">
    <source>
        <dbReference type="SAM" id="SignalP"/>
    </source>
</evidence>
<reference evidence="4" key="2">
    <citation type="submission" date="2023-04" db="EMBL/GenBank/DDBJ databases">
        <authorList>
            <person name="Bu L."/>
            <person name="Lu L."/>
            <person name="Laidemitt M.R."/>
            <person name="Zhang S.M."/>
            <person name="Mutuku M."/>
            <person name="Mkoji G."/>
            <person name="Steinauer M."/>
            <person name="Loker E.S."/>
        </authorList>
    </citation>
    <scope>NUCLEOTIDE SEQUENCE</scope>
    <source>
        <strain evidence="4">KasaAsao</strain>
        <tissue evidence="4">Whole Snail</tissue>
    </source>
</reference>
<feature type="chain" id="PRO_5042276411" evidence="2">
    <location>
        <begin position="18"/>
        <end position="136"/>
    </location>
</feature>
<evidence type="ECO:0000313" key="5">
    <source>
        <dbReference type="Proteomes" id="UP001233172"/>
    </source>
</evidence>
<dbReference type="InterPro" id="IPR002048">
    <property type="entry name" value="EF_hand_dom"/>
</dbReference>
<dbReference type="GO" id="GO:0005509">
    <property type="term" value="F:calcium ion binding"/>
    <property type="evidence" value="ECO:0007669"/>
    <property type="project" value="InterPro"/>
</dbReference>
<dbReference type="SUPFAM" id="SSF47473">
    <property type="entry name" value="EF-hand"/>
    <property type="match status" value="1"/>
</dbReference>
<evidence type="ECO:0000256" key="1">
    <source>
        <dbReference type="ARBA" id="ARBA00022837"/>
    </source>
</evidence>
<keyword evidence="2" id="KW-0732">Signal</keyword>
<dbReference type="Proteomes" id="UP001233172">
    <property type="component" value="Unassembled WGS sequence"/>
</dbReference>
<accession>A0AAD8AUV2</accession>
<dbReference type="SMART" id="SM00054">
    <property type="entry name" value="EFh"/>
    <property type="match status" value="2"/>
</dbReference>
<dbReference type="AlphaFoldDB" id="A0AAD8AUV2"/>
<proteinExistence type="predicted"/>
<dbReference type="Gene3D" id="1.10.238.10">
    <property type="entry name" value="EF-hand"/>
    <property type="match status" value="1"/>
</dbReference>
<name>A0AAD8AUV2_BIOPF</name>
<dbReference type="InterPro" id="IPR018247">
    <property type="entry name" value="EF_Hand_1_Ca_BS"/>
</dbReference>
<feature type="signal peptide" evidence="2">
    <location>
        <begin position="1"/>
        <end position="17"/>
    </location>
</feature>
<keyword evidence="1" id="KW-0106">Calcium</keyword>
<organism evidence="4 5">
    <name type="scientific">Biomphalaria pfeifferi</name>
    <name type="common">Bloodfluke planorb</name>
    <name type="synonym">Freshwater snail</name>
    <dbReference type="NCBI Taxonomy" id="112525"/>
    <lineage>
        <taxon>Eukaryota</taxon>
        <taxon>Metazoa</taxon>
        <taxon>Spiralia</taxon>
        <taxon>Lophotrochozoa</taxon>
        <taxon>Mollusca</taxon>
        <taxon>Gastropoda</taxon>
        <taxon>Heterobranchia</taxon>
        <taxon>Euthyneura</taxon>
        <taxon>Panpulmonata</taxon>
        <taxon>Hygrophila</taxon>
        <taxon>Lymnaeoidea</taxon>
        <taxon>Planorbidae</taxon>
        <taxon>Biomphalaria</taxon>
    </lineage>
</organism>